<comment type="caution">
    <text evidence="2">The sequence shown here is derived from an EMBL/GenBank/DDBJ whole genome shotgun (WGS) entry which is preliminary data.</text>
</comment>
<feature type="compositionally biased region" description="Basic and acidic residues" evidence="1">
    <location>
        <begin position="7"/>
        <end position="21"/>
    </location>
</feature>
<protein>
    <submittedName>
        <fullName evidence="2">Uncharacterized protein</fullName>
    </submittedName>
</protein>
<feature type="compositionally biased region" description="Acidic residues" evidence="1">
    <location>
        <begin position="380"/>
        <end position="390"/>
    </location>
</feature>
<feature type="region of interest" description="Disordered" evidence="1">
    <location>
        <begin position="372"/>
        <end position="395"/>
    </location>
</feature>
<evidence type="ECO:0000313" key="2">
    <source>
        <dbReference type="EMBL" id="PZQ73465.1"/>
    </source>
</evidence>
<dbReference type="AlphaFoldDB" id="A0A2W5QF92"/>
<name>A0A2W5QF92_VARPD</name>
<reference evidence="2 3" key="1">
    <citation type="submission" date="2017-08" db="EMBL/GenBank/DDBJ databases">
        <title>Infants hospitalized years apart are colonized by the same room-sourced microbial strains.</title>
        <authorList>
            <person name="Brooks B."/>
            <person name="Olm M.R."/>
            <person name="Firek B.A."/>
            <person name="Baker R."/>
            <person name="Thomas B.C."/>
            <person name="Morowitz M.J."/>
            <person name="Banfield J.F."/>
        </authorList>
    </citation>
    <scope>NUCLEOTIDE SEQUENCE [LARGE SCALE GENOMIC DNA]</scope>
    <source>
        <strain evidence="2">S2_005_003_R2_41</strain>
    </source>
</reference>
<gene>
    <name evidence="2" type="ORF">DI563_14785</name>
</gene>
<sequence>MATTVLSERENESWDLGDQRWSRDPATGAFELLGYRQLGTPGAAADPLDWAGLVGARLSQDPADCAGRPLALFPGEFRYSPTTGQPLAAAPHRGTEVWLPPFGGERDGAQRLQGLRHTAARLSLPGSLTPEANPDDELPPPCEGPCHFIVAAFSACESRLVALDVARGALHQWLPHSRRWADLAPVGEARLGPSALGDDAWSLAALEQQGTLRLFLPSDDGLAVVGINLLAGHCEVHTLGSACVGAPVLWRGRVHVPMLDREGVVFVQAVRPDDLALERMPVSGLDPAAHRWLRPVADPQHIVWMGSRGQLLVRAEPAGTAGAASFLSWPPGVSPRFDLGGPSLAAGHLWQPCFLRDAQGGRVVSVQLGAAGPALRDPAGDDTDEDDDESTAAKERSAILLASTTSSATLRARLDDARRVSSGFGTKESYLTTFELAGEDTVAFFAARLSRPWATQAFLYAGRLYLHHPELPVLPGWQCAA</sequence>
<dbReference type="EMBL" id="QFPP01000184">
    <property type="protein sequence ID" value="PZQ73465.1"/>
    <property type="molecule type" value="Genomic_DNA"/>
</dbReference>
<feature type="region of interest" description="Disordered" evidence="1">
    <location>
        <begin position="1"/>
        <end position="21"/>
    </location>
</feature>
<evidence type="ECO:0000256" key="1">
    <source>
        <dbReference type="SAM" id="MobiDB-lite"/>
    </source>
</evidence>
<evidence type="ECO:0000313" key="3">
    <source>
        <dbReference type="Proteomes" id="UP000249135"/>
    </source>
</evidence>
<accession>A0A2W5QF92</accession>
<proteinExistence type="predicted"/>
<dbReference type="Proteomes" id="UP000249135">
    <property type="component" value="Unassembled WGS sequence"/>
</dbReference>
<organism evidence="2 3">
    <name type="scientific">Variovorax paradoxus</name>
    <dbReference type="NCBI Taxonomy" id="34073"/>
    <lineage>
        <taxon>Bacteria</taxon>
        <taxon>Pseudomonadati</taxon>
        <taxon>Pseudomonadota</taxon>
        <taxon>Betaproteobacteria</taxon>
        <taxon>Burkholderiales</taxon>
        <taxon>Comamonadaceae</taxon>
        <taxon>Variovorax</taxon>
    </lineage>
</organism>